<evidence type="ECO:0000313" key="8">
    <source>
        <dbReference type="Proteomes" id="UP000635477"/>
    </source>
</evidence>
<keyword evidence="1" id="KW-0479">Metal-binding</keyword>
<gene>
    <name evidence="7" type="ORF">FZEAL_8443</name>
</gene>
<dbReference type="GO" id="GO:0000981">
    <property type="term" value="F:DNA-binding transcription factor activity, RNA polymerase II-specific"/>
    <property type="evidence" value="ECO:0007669"/>
    <property type="project" value="InterPro"/>
</dbReference>
<dbReference type="AlphaFoldDB" id="A0A8H4XHV0"/>
<dbReference type="GO" id="GO:0000978">
    <property type="term" value="F:RNA polymerase II cis-regulatory region sequence-specific DNA binding"/>
    <property type="evidence" value="ECO:0007669"/>
    <property type="project" value="TreeGrafter"/>
</dbReference>
<dbReference type="GO" id="GO:0005634">
    <property type="term" value="C:nucleus"/>
    <property type="evidence" value="ECO:0007669"/>
    <property type="project" value="TreeGrafter"/>
</dbReference>
<dbReference type="PANTHER" id="PTHR47424">
    <property type="entry name" value="REGULATORY PROTEIN GAL4"/>
    <property type="match status" value="1"/>
</dbReference>
<comment type="caution">
    <text evidence="7">The sequence shown here is derived from an EMBL/GenBank/DDBJ whole genome shotgun (WGS) entry which is preliminary data.</text>
</comment>
<sequence>MEDSDGQILPNPLSTLISEEETSSTNSQTRPTSSCAECRRRRIKCEGLTTPCRQCIYYQVAHLCRYPPRKPRRSVSQRSLAEVFEAHRKAQTVLEVVFPSCTTDELLLMSREELIAKAQSLPRSVLSTGDVAEGIDDDLQILEPSPECDFTWDEVSDNESQISRIADDVNGLAFSADSLRESYLGLSSVPTILRVITHLSPQTRKLVLPSPPTWSAPTESGTTAENMALGETDEVLLINAYFYHVHPITPMVDEADFRQRYAKGNVKDSLSGSWLALLNTVLAMGCLASDATHFNGHNVYYKRATQHIGISSFGSGHLYSVQALALYGGYLLHYLHKPNTASAVLGAAIRMAVAMGLHRVQMPQDHLVKPQQTARSTAISRIHTWWSVFCLDTWAATTLGRPNLGYWNPATVLTSPTSSIASTDHGSISLAASEQFCKIATRIQGRLVQLPLISESEVLAFDRELLEWQSSVHIFFASRRQCPPNLRIARGLIWSRFMTTRLTLYRPALLNAALRQKSKGEASASKPALICKCIEAAQDTVDALALDWFPNQLLSWNSAWHLFQATLVLILAFILDRQWARQQRCGDCIGRALQLFAQVEHSSPGGTRSRELLEALYRAVDGIDYVDTGTRPDETNTSALDWLDMDLLGDDDDWVAFFLRANEGA</sequence>
<feature type="transmembrane region" description="Helical" evidence="5">
    <location>
        <begin position="558"/>
        <end position="575"/>
    </location>
</feature>
<keyword evidence="4" id="KW-0539">Nucleus</keyword>
<protein>
    <recommendedName>
        <fullName evidence="6">Zn(2)-C6 fungal-type domain-containing protein</fullName>
    </recommendedName>
</protein>
<dbReference type="SUPFAM" id="SSF57701">
    <property type="entry name" value="Zn2/Cys6 DNA-binding domain"/>
    <property type="match status" value="1"/>
</dbReference>
<evidence type="ECO:0000256" key="2">
    <source>
        <dbReference type="ARBA" id="ARBA00023015"/>
    </source>
</evidence>
<feature type="domain" description="Zn(2)-C6 fungal-type" evidence="6">
    <location>
        <begin position="34"/>
        <end position="66"/>
    </location>
</feature>
<dbReference type="GO" id="GO:0006351">
    <property type="term" value="P:DNA-templated transcription"/>
    <property type="evidence" value="ECO:0007669"/>
    <property type="project" value="InterPro"/>
</dbReference>
<dbReference type="InterPro" id="IPR001138">
    <property type="entry name" value="Zn2Cys6_DnaBD"/>
</dbReference>
<evidence type="ECO:0000256" key="3">
    <source>
        <dbReference type="ARBA" id="ARBA00023163"/>
    </source>
</evidence>
<evidence type="ECO:0000256" key="1">
    <source>
        <dbReference type="ARBA" id="ARBA00022723"/>
    </source>
</evidence>
<dbReference type="EMBL" id="JABEYC010000720">
    <property type="protein sequence ID" value="KAF4974685.1"/>
    <property type="molecule type" value="Genomic_DNA"/>
</dbReference>
<accession>A0A8H4XHV0</accession>
<dbReference type="Pfam" id="PF04082">
    <property type="entry name" value="Fungal_trans"/>
    <property type="match status" value="1"/>
</dbReference>
<dbReference type="GO" id="GO:0008270">
    <property type="term" value="F:zinc ion binding"/>
    <property type="evidence" value="ECO:0007669"/>
    <property type="project" value="InterPro"/>
</dbReference>
<dbReference type="CDD" id="cd00067">
    <property type="entry name" value="GAL4"/>
    <property type="match status" value="1"/>
</dbReference>
<keyword evidence="5" id="KW-0812">Transmembrane</keyword>
<dbReference type="PANTHER" id="PTHR47424:SF5">
    <property type="entry name" value="ZN(II)2CYS6 TRANSCRIPTION FACTOR (EUROFUNG)"/>
    <property type="match status" value="1"/>
</dbReference>
<dbReference type="Proteomes" id="UP000635477">
    <property type="component" value="Unassembled WGS sequence"/>
</dbReference>
<evidence type="ECO:0000256" key="4">
    <source>
        <dbReference type="ARBA" id="ARBA00023242"/>
    </source>
</evidence>
<reference evidence="7" key="2">
    <citation type="submission" date="2020-05" db="EMBL/GenBank/DDBJ databases">
        <authorList>
            <person name="Kim H.-S."/>
            <person name="Proctor R.H."/>
            <person name="Brown D.W."/>
        </authorList>
    </citation>
    <scope>NUCLEOTIDE SEQUENCE</scope>
    <source>
        <strain evidence="7">NRRL 22465</strain>
    </source>
</reference>
<proteinExistence type="predicted"/>
<dbReference type="SMART" id="SM00906">
    <property type="entry name" value="Fungal_trans"/>
    <property type="match status" value="1"/>
</dbReference>
<dbReference type="PROSITE" id="PS50048">
    <property type="entry name" value="ZN2_CY6_FUNGAL_2"/>
    <property type="match status" value="1"/>
</dbReference>
<dbReference type="InterPro" id="IPR007219">
    <property type="entry name" value="XnlR_reg_dom"/>
</dbReference>
<dbReference type="SMART" id="SM00066">
    <property type="entry name" value="GAL4"/>
    <property type="match status" value="1"/>
</dbReference>
<dbReference type="Pfam" id="PF00172">
    <property type="entry name" value="Zn_clus"/>
    <property type="match status" value="1"/>
</dbReference>
<keyword evidence="2" id="KW-0805">Transcription regulation</keyword>
<dbReference type="InterPro" id="IPR036864">
    <property type="entry name" value="Zn2-C6_fun-type_DNA-bd_sf"/>
</dbReference>
<keyword evidence="5" id="KW-0472">Membrane</keyword>
<name>A0A8H4XHV0_9HYPO</name>
<dbReference type="PROSITE" id="PS00463">
    <property type="entry name" value="ZN2_CY6_FUNGAL_1"/>
    <property type="match status" value="1"/>
</dbReference>
<dbReference type="Gene3D" id="4.10.240.10">
    <property type="entry name" value="Zn(2)-C6 fungal-type DNA-binding domain"/>
    <property type="match status" value="1"/>
</dbReference>
<dbReference type="OrthoDB" id="3362851at2759"/>
<reference evidence="7" key="1">
    <citation type="journal article" date="2020" name="BMC Genomics">
        <title>Correction to: Identification and distribution of gene clusters required for synthesis of sphingolipid metabolism inhibitors in diverse species of the filamentous fungus Fusarium.</title>
        <authorList>
            <person name="Kim H.S."/>
            <person name="Lohmar J.M."/>
            <person name="Busman M."/>
            <person name="Brown D.W."/>
            <person name="Naumann T.A."/>
            <person name="Divon H.H."/>
            <person name="Lysoe E."/>
            <person name="Uhlig S."/>
            <person name="Proctor R.H."/>
        </authorList>
    </citation>
    <scope>NUCLEOTIDE SEQUENCE</scope>
    <source>
        <strain evidence="7">NRRL 22465</strain>
    </source>
</reference>
<dbReference type="GO" id="GO:0000435">
    <property type="term" value="P:positive regulation of transcription from RNA polymerase II promoter by galactose"/>
    <property type="evidence" value="ECO:0007669"/>
    <property type="project" value="TreeGrafter"/>
</dbReference>
<organism evidence="7 8">
    <name type="scientific">Fusarium zealandicum</name>
    <dbReference type="NCBI Taxonomy" id="1053134"/>
    <lineage>
        <taxon>Eukaryota</taxon>
        <taxon>Fungi</taxon>
        <taxon>Dikarya</taxon>
        <taxon>Ascomycota</taxon>
        <taxon>Pezizomycotina</taxon>
        <taxon>Sordariomycetes</taxon>
        <taxon>Hypocreomycetidae</taxon>
        <taxon>Hypocreales</taxon>
        <taxon>Nectriaceae</taxon>
        <taxon>Fusarium</taxon>
        <taxon>Fusarium staphyleae species complex</taxon>
    </lineage>
</organism>
<evidence type="ECO:0000313" key="7">
    <source>
        <dbReference type="EMBL" id="KAF4974685.1"/>
    </source>
</evidence>
<dbReference type="InterPro" id="IPR051127">
    <property type="entry name" value="Fungal_SecMet_Regulators"/>
</dbReference>
<dbReference type="CDD" id="cd12148">
    <property type="entry name" value="fungal_TF_MHR"/>
    <property type="match status" value="1"/>
</dbReference>
<keyword evidence="8" id="KW-1185">Reference proteome</keyword>
<evidence type="ECO:0000259" key="6">
    <source>
        <dbReference type="PROSITE" id="PS50048"/>
    </source>
</evidence>
<evidence type="ECO:0000256" key="5">
    <source>
        <dbReference type="SAM" id="Phobius"/>
    </source>
</evidence>
<keyword evidence="3" id="KW-0804">Transcription</keyword>
<keyword evidence="5" id="KW-1133">Transmembrane helix</keyword>